<feature type="compositionally biased region" description="Low complexity" evidence="1">
    <location>
        <begin position="98"/>
        <end position="107"/>
    </location>
</feature>
<protein>
    <submittedName>
        <fullName evidence="2">Uncharacterized protein</fullName>
    </submittedName>
</protein>
<gene>
    <name evidence="2" type="ORF">PXEA_LOCUS3404</name>
</gene>
<feature type="region of interest" description="Disordered" evidence="1">
    <location>
        <begin position="75"/>
        <end position="136"/>
    </location>
</feature>
<organism evidence="2 3">
    <name type="scientific">Protopolystoma xenopodis</name>
    <dbReference type="NCBI Taxonomy" id="117903"/>
    <lineage>
        <taxon>Eukaryota</taxon>
        <taxon>Metazoa</taxon>
        <taxon>Spiralia</taxon>
        <taxon>Lophotrochozoa</taxon>
        <taxon>Platyhelminthes</taxon>
        <taxon>Monogenea</taxon>
        <taxon>Polyopisthocotylea</taxon>
        <taxon>Polystomatidea</taxon>
        <taxon>Polystomatidae</taxon>
        <taxon>Protopolystoma</taxon>
    </lineage>
</organism>
<feature type="compositionally biased region" description="Basic and acidic residues" evidence="1">
    <location>
        <begin position="120"/>
        <end position="130"/>
    </location>
</feature>
<feature type="compositionally biased region" description="Polar residues" evidence="1">
    <location>
        <begin position="224"/>
        <end position="235"/>
    </location>
</feature>
<sequence length="270" mass="29677">MVSGAGDFDNLEYRDDFCSSPHSPTQQTLSVDEYGFCSQNKHFLAERSDHCFRAVSGGLHFGLNADDASNYHLSEERSSKKALGKSSSSRYQLDDSSEPYLPSSSHSVFRVLSPTAGLSGRRDRNNRDDSGDSDIDEVDENVNQQRQAILGRRRLCPSSTNVGEIVLSVANDIRREQRDAVASGRIMATDCTEGIGRTLNSVMASNGLADSPFRVMTTQKTGSVTPTFEPYSQDSVEGIPEELERPASSSSSRVRGFTTWLPVRNDQSFN</sequence>
<keyword evidence="3" id="KW-1185">Reference proteome</keyword>
<feature type="region of interest" description="Disordered" evidence="1">
    <location>
        <begin position="224"/>
        <end position="256"/>
    </location>
</feature>
<dbReference type="AlphaFoldDB" id="A0A3S4ZR91"/>
<dbReference type="EMBL" id="CAAALY010007688">
    <property type="protein sequence ID" value="VEL09964.1"/>
    <property type="molecule type" value="Genomic_DNA"/>
</dbReference>
<evidence type="ECO:0000313" key="2">
    <source>
        <dbReference type="EMBL" id="VEL09964.1"/>
    </source>
</evidence>
<proteinExistence type="predicted"/>
<dbReference type="Proteomes" id="UP000784294">
    <property type="component" value="Unassembled WGS sequence"/>
</dbReference>
<name>A0A3S4ZR91_9PLAT</name>
<comment type="caution">
    <text evidence="2">The sequence shown here is derived from an EMBL/GenBank/DDBJ whole genome shotgun (WGS) entry which is preliminary data.</text>
</comment>
<evidence type="ECO:0000313" key="3">
    <source>
        <dbReference type="Proteomes" id="UP000784294"/>
    </source>
</evidence>
<evidence type="ECO:0000256" key="1">
    <source>
        <dbReference type="SAM" id="MobiDB-lite"/>
    </source>
</evidence>
<accession>A0A3S4ZR91</accession>
<reference evidence="2" key="1">
    <citation type="submission" date="2018-11" db="EMBL/GenBank/DDBJ databases">
        <authorList>
            <consortium name="Pathogen Informatics"/>
        </authorList>
    </citation>
    <scope>NUCLEOTIDE SEQUENCE</scope>
</reference>